<reference evidence="12" key="1">
    <citation type="submission" date="2022-01" db="EMBL/GenBank/DDBJ databases">
        <authorList>
            <person name="King R."/>
        </authorList>
    </citation>
    <scope>NUCLEOTIDE SEQUENCE</scope>
</reference>
<feature type="chain" id="PRO_5040400898" description="Cellulase" evidence="10">
    <location>
        <begin position="20"/>
        <end position="246"/>
    </location>
</feature>
<evidence type="ECO:0000256" key="1">
    <source>
        <dbReference type="ARBA" id="ARBA00000966"/>
    </source>
</evidence>
<evidence type="ECO:0000256" key="7">
    <source>
        <dbReference type="ARBA" id="ARBA00023295"/>
    </source>
</evidence>
<keyword evidence="5" id="KW-0136">Cellulose degradation</keyword>
<dbReference type="PANTHER" id="PTHR39730:SF1">
    <property type="entry name" value="ENDOGLUCANASE 1"/>
    <property type="match status" value="1"/>
</dbReference>
<evidence type="ECO:0000256" key="4">
    <source>
        <dbReference type="ARBA" id="ARBA00022801"/>
    </source>
</evidence>
<accession>A0A9N9MGN6</accession>
<feature type="domain" description="Glycosyl hydrolases family 45 active site" evidence="11">
    <location>
        <begin position="38"/>
        <end position="49"/>
    </location>
</feature>
<keyword evidence="10" id="KW-0732">Signal</keyword>
<evidence type="ECO:0000259" key="11">
    <source>
        <dbReference type="PROSITE" id="PS01140"/>
    </source>
</evidence>
<protein>
    <recommendedName>
        <fullName evidence="3 9">Cellulase</fullName>
        <ecNumber evidence="3 9">3.2.1.4</ecNumber>
    </recommendedName>
</protein>
<dbReference type="InterPro" id="IPR052288">
    <property type="entry name" value="GH45_Enzymes"/>
</dbReference>
<feature type="active site" description="Nucleophile" evidence="9">
    <location>
        <position position="43"/>
    </location>
</feature>
<dbReference type="PANTHER" id="PTHR39730">
    <property type="entry name" value="ENDOGLUCANASE 1"/>
    <property type="match status" value="1"/>
</dbReference>
<name>A0A9N9MGN6_9CUCU</name>
<dbReference type="OrthoDB" id="10035502at2759"/>
<organism evidence="12 13">
    <name type="scientific">Ceutorhynchus assimilis</name>
    <name type="common">cabbage seed weevil</name>
    <dbReference type="NCBI Taxonomy" id="467358"/>
    <lineage>
        <taxon>Eukaryota</taxon>
        <taxon>Metazoa</taxon>
        <taxon>Ecdysozoa</taxon>
        <taxon>Arthropoda</taxon>
        <taxon>Hexapoda</taxon>
        <taxon>Insecta</taxon>
        <taxon>Pterygota</taxon>
        <taxon>Neoptera</taxon>
        <taxon>Endopterygota</taxon>
        <taxon>Coleoptera</taxon>
        <taxon>Polyphaga</taxon>
        <taxon>Cucujiformia</taxon>
        <taxon>Curculionidae</taxon>
        <taxon>Ceutorhynchinae</taxon>
        <taxon>Ceutorhynchus</taxon>
    </lineage>
</organism>
<keyword evidence="7" id="KW-0326">Glycosidase</keyword>
<dbReference type="Pfam" id="PF02015">
    <property type="entry name" value="Glyco_hydro_45"/>
    <property type="match status" value="1"/>
</dbReference>
<dbReference type="InterPro" id="IPR000334">
    <property type="entry name" value="Glyco_hydro_45"/>
</dbReference>
<evidence type="ECO:0000313" key="12">
    <source>
        <dbReference type="EMBL" id="CAG9764434.1"/>
    </source>
</evidence>
<evidence type="ECO:0000313" key="13">
    <source>
        <dbReference type="Proteomes" id="UP001152799"/>
    </source>
</evidence>
<evidence type="ECO:0000256" key="3">
    <source>
        <dbReference type="ARBA" id="ARBA00012601"/>
    </source>
</evidence>
<comment type="similarity">
    <text evidence="2">Belongs to the glycosyl hydrolase 45 (cellulase K) family.</text>
</comment>
<dbReference type="Gene3D" id="2.40.40.10">
    <property type="entry name" value="RlpA-like domain"/>
    <property type="match status" value="1"/>
</dbReference>
<keyword evidence="4" id="KW-0378">Hydrolase</keyword>
<dbReference type="GO" id="GO:0030245">
    <property type="term" value="P:cellulose catabolic process"/>
    <property type="evidence" value="ECO:0007669"/>
    <property type="project" value="UniProtKB-KW"/>
</dbReference>
<keyword evidence="8" id="KW-0624">Polysaccharide degradation</keyword>
<evidence type="ECO:0000256" key="10">
    <source>
        <dbReference type="SAM" id="SignalP"/>
    </source>
</evidence>
<keyword evidence="13" id="KW-1185">Reference proteome</keyword>
<evidence type="ECO:0000256" key="6">
    <source>
        <dbReference type="ARBA" id="ARBA00023277"/>
    </source>
</evidence>
<dbReference type="EMBL" id="OU892278">
    <property type="protein sequence ID" value="CAG9764434.1"/>
    <property type="molecule type" value="Genomic_DNA"/>
</dbReference>
<dbReference type="InterPro" id="IPR036908">
    <property type="entry name" value="RlpA-like_sf"/>
</dbReference>
<proteinExistence type="inferred from homology"/>
<sequence>MKILVTIIATLVFLDFAKTQNSPEIVPIPGGLSGTAHTTRYWDCCVPACSYPANASVVTHGVEYCLADGETRVADGDYSKQPECQHPGGGAFTCNGNQPWIVNDTLAYGFTAASFKGGVETNDCCKCLLIQFQGALEGKSLLAQVTNTGSDLTQNHFDIQIPGGGVGIFTLGCMGQWGTPEDGWGERYGGITSEEECSELPPVLQEGCRFRWTFLEGVSNPNATFYQVRCPSDLVAITGCSNTSDL</sequence>
<evidence type="ECO:0000256" key="2">
    <source>
        <dbReference type="ARBA" id="ARBA00007793"/>
    </source>
</evidence>
<dbReference type="AlphaFoldDB" id="A0A9N9MGN6"/>
<evidence type="ECO:0000256" key="9">
    <source>
        <dbReference type="PROSITE-ProRule" id="PRU10069"/>
    </source>
</evidence>
<keyword evidence="6" id="KW-0119">Carbohydrate metabolism</keyword>
<dbReference type="Proteomes" id="UP001152799">
    <property type="component" value="Chromosome 2"/>
</dbReference>
<dbReference type="PROSITE" id="PS01140">
    <property type="entry name" value="GLYCOSYL_HYDROL_F45"/>
    <property type="match status" value="1"/>
</dbReference>
<dbReference type="SUPFAM" id="SSF50685">
    <property type="entry name" value="Barwin-like endoglucanases"/>
    <property type="match status" value="1"/>
</dbReference>
<comment type="catalytic activity">
    <reaction evidence="1 9">
        <text>Endohydrolysis of (1-&gt;4)-beta-D-glucosidic linkages in cellulose, lichenin and cereal beta-D-glucans.</text>
        <dbReference type="EC" id="3.2.1.4"/>
    </reaction>
</comment>
<evidence type="ECO:0000256" key="8">
    <source>
        <dbReference type="ARBA" id="ARBA00023326"/>
    </source>
</evidence>
<gene>
    <name evidence="12" type="ORF">CEUTPL_LOCUS5074</name>
</gene>
<feature type="signal peptide" evidence="10">
    <location>
        <begin position="1"/>
        <end position="19"/>
    </location>
</feature>
<dbReference type="EC" id="3.2.1.4" evidence="3 9"/>
<evidence type="ECO:0000256" key="5">
    <source>
        <dbReference type="ARBA" id="ARBA00023001"/>
    </source>
</evidence>
<dbReference type="GO" id="GO:0008810">
    <property type="term" value="F:cellulase activity"/>
    <property type="evidence" value="ECO:0007669"/>
    <property type="project" value="UniProtKB-EC"/>
</dbReference>